<protein>
    <submittedName>
        <fullName evidence="2">Uncharacterized protein</fullName>
    </submittedName>
</protein>
<feature type="compositionally biased region" description="Pro residues" evidence="1">
    <location>
        <begin position="316"/>
        <end position="334"/>
    </location>
</feature>
<dbReference type="STRING" id="1448321.A0A317VA06"/>
<dbReference type="AlphaFoldDB" id="A0A317VA06"/>
<dbReference type="VEuPathDB" id="FungiDB:BO70DRAFT_432002"/>
<gene>
    <name evidence="2" type="ORF">BO70DRAFT_432002</name>
</gene>
<dbReference type="GeneID" id="37070517"/>
<evidence type="ECO:0000313" key="3">
    <source>
        <dbReference type="Proteomes" id="UP000247233"/>
    </source>
</evidence>
<accession>A0A317VA06</accession>
<name>A0A317VA06_9EURO</name>
<reference evidence="2 3" key="1">
    <citation type="submission" date="2016-12" db="EMBL/GenBank/DDBJ databases">
        <title>The genomes of Aspergillus section Nigri reveals drivers in fungal speciation.</title>
        <authorList>
            <consortium name="DOE Joint Genome Institute"/>
            <person name="Vesth T.C."/>
            <person name="Nybo J."/>
            <person name="Theobald S."/>
            <person name="Brandl J."/>
            <person name="Frisvad J.C."/>
            <person name="Nielsen K.F."/>
            <person name="Lyhne E.K."/>
            <person name="Kogle M.E."/>
            <person name="Kuo A."/>
            <person name="Riley R."/>
            <person name="Clum A."/>
            <person name="Nolan M."/>
            <person name="Lipzen A."/>
            <person name="Salamov A."/>
            <person name="Henrissat B."/>
            <person name="Wiebenga A."/>
            <person name="De Vries R.P."/>
            <person name="Grigoriev I.V."/>
            <person name="Mortensen U.H."/>
            <person name="Andersen M.R."/>
            <person name="Baker S.E."/>
        </authorList>
    </citation>
    <scope>NUCLEOTIDE SEQUENCE [LARGE SCALE GENOMIC DNA]</scope>
    <source>
        <strain evidence="2 3">CBS 117.55</strain>
    </source>
</reference>
<evidence type="ECO:0000313" key="2">
    <source>
        <dbReference type="EMBL" id="PWY70905.1"/>
    </source>
</evidence>
<evidence type="ECO:0000256" key="1">
    <source>
        <dbReference type="SAM" id="MobiDB-lite"/>
    </source>
</evidence>
<comment type="caution">
    <text evidence="2">The sequence shown here is derived from an EMBL/GenBank/DDBJ whole genome shotgun (WGS) entry which is preliminary data.</text>
</comment>
<feature type="region of interest" description="Disordered" evidence="1">
    <location>
        <begin position="293"/>
        <end position="334"/>
    </location>
</feature>
<dbReference type="OrthoDB" id="5393196at2759"/>
<keyword evidence="3" id="KW-1185">Reference proteome</keyword>
<proteinExistence type="predicted"/>
<dbReference type="RefSeq" id="XP_025396007.1">
    <property type="nucleotide sequence ID" value="XM_025548280.1"/>
</dbReference>
<dbReference type="Proteomes" id="UP000247233">
    <property type="component" value="Unassembled WGS sequence"/>
</dbReference>
<sequence>MNPAGNPPANPAANPPANPPANPIHFAPAPFNPNPQVLVGAPKAAPAAGPAGPKMKINQPVNIRNDSVYKYPYWEERRRGRKRIFLTHRALVEFRVRESDLHAIFRQPDYQAPRPETKCKTVEAFARCGGPDMSGFINYNRDPKHQSYSPTELYNSTSKYEMNAVQHMRSNGMSWPRPGDYNLRQPPSNIDYLINTVLPAPRTDMRNLGAQRQWWFGDAIANQLSDGRSTTFYEMLLGTNQVEALPWTRTMFCQEYTGLLGLPPHMAVARPHFADGSAGCRLRVAARNELRRRIRPRGDGGGPAAAPMNLPGAAPAFPPPHAPAVAPHPPPPGGGPAFGVLHPMNQLVAPRVNPPDFVVPNFFASLKIFDNQEDVGRQQLTHFGAIGARAIRALQYHHRNEAYDGCAYSFGLLVVHDEISLYAIHARDLQNGIPGRSTGYVMTELYKFCYSNYNDAGNAEFQDGIRAVRNLRDYARDCREYFLHQAEGQH</sequence>
<feature type="region of interest" description="Disordered" evidence="1">
    <location>
        <begin position="1"/>
        <end position="38"/>
    </location>
</feature>
<feature type="compositionally biased region" description="Low complexity" evidence="1">
    <location>
        <begin position="304"/>
        <end position="315"/>
    </location>
</feature>
<feature type="compositionally biased region" description="Pro residues" evidence="1">
    <location>
        <begin position="1"/>
        <end position="22"/>
    </location>
</feature>
<dbReference type="EMBL" id="MSFL01000029">
    <property type="protein sequence ID" value="PWY70905.1"/>
    <property type="molecule type" value="Genomic_DNA"/>
</dbReference>
<organism evidence="2 3">
    <name type="scientific">Aspergillus heteromorphus CBS 117.55</name>
    <dbReference type="NCBI Taxonomy" id="1448321"/>
    <lineage>
        <taxon>Eukaryota</taxon>
        <taxon>Fungi</taxon>
        <taxon>Dikarya</taxon>
        <taxon>Ascomycota</taxon>
        <taxon>Pezizomycotina</taxon>
        <taxon>Eurotiomycetes</taxon>
        <taxon>Eurotiomycetidae</taxon>
        <taxon>Eurotiales</taxon>
        <taxon>Aspergillaceae</taxon>
        <taxon>Aspergillus</taxon>
        <taxon>Aspergillus subgen. Circumdati</taxon>
    </lineage>
</organism>